<dbReference type="PROSITE" id="PS50850">
    <property type="entry name" value="MFS"/>
    <property type="match status" value="1"/>
</dbReference>
<feature type="compositionally biased region" description="Basic and acidic residues" evidence="5">
    <location>
        <begin position="504"/>
        <end position="514"/>
    </location>
</feature>
<feature type="transmembrane region" description="Helical" evidence="6">
    <location>
        <begin position="135"/>
        <end position="156"/>
    </location>
</feature>
<feature type="domain" description="Major facilitator superfamily (MFS) profile" evidence="7">
    <location>
        <begin position="1"/>
        <end position="469"/>
    </location>
</feature>
<dbReference type="Pfam" id="PF07690">
    <property type="entry name" value="MFS_1"/>
    <property type="match status" value="1"/>
</dbReference>
<dbReference type="InterPro" id="IPR011701">
    <property type="entry name" value="MFS"/>
</dbReference>
<evidence type="ECO:0000256" key="6">
    <source>
        <dbReference type="SAM" id="Phobius"/>
    </source>
</evidence>
<reference evidence="8 9" key="1">
    <citation type="submission" date="2020-02" db="EMBL/GenBank/DDBJ databases">
        <authorList>
            <person name="Ferguson B K."/>
        </authorList>
    </citation>
    <scope>NUCLEOTIDE SEQUENCE [LARGE SCALE GENOMIC DNA]</scope>
</reference>
<keyword evidence="4 6" id="KW-0472">Membrane</keyword>
<dbReference type="InterPro" id="IPR020846">
    <property type="entry name" value="MFS_dom"/>
</dbReference>
<evidence type="ECO:0000256" key="5">
    <source>
        <dbReference type="SAM" id="MobiDB-lite"/>
    </source>
</evidence>
<proteinExistence type="predicted"/>
<dbReference type="SUPFAM" id="SSF103473">
    <property type="entry name" value="MFS general substrate transporter"/>
    <property type="match status" value="1"/>
</dbReference>
<feature type="transmembrane region" description="Helical" evidence="6">
    <location>
        <begin position="382"/>
        <end position="404"/>
    </location>
</feature>
<evidence type="ECO:0000256" key="2">
    <source>
        <dbReference type="ARBA" id="ARBA00022692"/>
    </source>
</evidence>
<feature type="transmembrane region" description="Helical" evidence="6">
    <location>
        <begin position="52"/>
        <end position="69"/>
    </location>
</feature>
<keyword evidence="3 6" id="KW-1133">Transmembrane helix</keyword>
<comment type="subcellular location">
    <subcellularLocation>
        <location evidence="1">Membrane</location>
        <topology evidence="1">Multi-pass membrane protein</topology>
    </subcellularLocation>
</comment>
<keyword evidence="2 6" id="KW-0812">Transmembrane</keyword>
<organism evidence="8 9">
    <name type="scientific">Nesidiocoris tenuis</name>
    <dbReference type="NCBI Taxonomy" id="355587"/>
    <lineage>
        <taxon>Eukaryota</taxon>
        <taxon>Metazoa</taxon>
        <taxon>Ecdysozoa</taxon>
        <taxon>Arthropoda</taxon>
        <taxon>Hexapoda</taxon>
        <taxon>Insecta</taxon>
        <taxon>Pterygota</taxon>
        <taxon>Neoptera</taxon>
        <taxon>Paraneoptera</taxon>
        <taxon>Hemiptera</taxon>
        <taxon>Heteroptera</taxon>
        <taxon>Panheteroptera</taxon>
        <taxon>Cimicomorpha</taxon>
        <taxon>Miridae</taxon>
        <taxon>Dicyphina</taxon>
        <taxon>Nesidiocoris</taxon>
    </lineage>
</organism>
<evidence type="ECO:0000259" key="7">
    <source>
        <dbReference type="PROSITE" id="PS50850"/>
    </source>
</evidence>
<feature type="transmembrane region" description="Helical" evidence="6">
    <location>
        <begin position="299"/>
        <end position="316"/>
    </location>
</feature>
<feature type="region of interest" description="Disordered" evidence="5">
    <location>
        <begin position="476"/>
        <end position="520"/>
    </location>
</feature>
<evidence type="ECO:0000256" key="3">
    <source>
        <dbReference type="ARBA" id="ARBA00022989"/>
    </source>
</evidence>
<feature type="transmembrane region" description="Helical" evidence="6">
    <location>
        <begin position="162"/>
        <end position="180"/>
    </location>
</feature>
<protein>
    <recommendedName>
        <fullName evidence="7">Major facilitator superfamily (MFS) profile domain-containing protein</fullName>
    </recommendedName>
</protein>
<accession>A0A6H5HJX6</accession>
<name>A0A6H5HJX6_9HEMI</name>
<dbReference type="AlphaFoldDB" id="A0A6H5HJX6"/>
<evidence type="ECO:0000313" key="8">
    <source>
        <dbReference type="EMBL" id="CAB0018372.1"/>
    </source>
</evidence>
<feature type="transmembrane region" description="Helical" evidence="6">
    <location>
        <begin position="444"/>
        <end position="464"/>
    </location>
</feature>
<dbReference type="GO" id="GO:0016020">
    <property type="term" value="C:membrane"/>
    <property type="evidence" value="ECO:0007669"/>
    <property type="project" value="UniProtKB-SubCell"/>
</dbReference>
<dbReference type="InterPro" id="IPR005828">
    <property type="entry name" value="MFS_sugar_transport-like"/>
</dbReference>
<dbReference type="Pfam" id="PF00083">
    <property type="entry name" value="Sugar_tr"/>
    <property type="match status" value="1"/>
</dbReference>
<keyword evidence="9" id="KW-1185">Reference proteome</keyword>
<feature type="transmembrane region" description="Helical" evidence="6">
    <location>
        <begin position="106"/>
        <end position="128"/>
    </location>
</feature>
<feature type="transmembrane region" description="Helical" evidence="6">
    <location>
        <begin position="76"/>
        <end position="100"/>
    </location>
</feature>
<sequence length="520" mass="58046">MFCKLISTFLSNLVGHGTSNLYRIHLIRFNYESNFQWNFVCDRRWMSAVSQSSYMFGVFAGAVTLGSLADSYGRKTIFYISALLQLFFGTTIAFVTNYYLFLAMSFFYGIFGSAGSYITAFVLTMELVGPSKRTACGILFQATFAVGVVMVAVWGYMVKDHVTLQMIYGLHSLLLVGHWWSVIQNANQNYTIDFIIYPNALELQNTANTGLPLTGSRLQVNFFLQKNFYLLIDESPRWLWFNGRIKESVKIIEKASKINGGQTVDVAHFVSRGNAKSNTAKESAGLADLFRTPFLRKKTLNLALNWFANSLVYYGLSLNTGSLKGDPYFILFVMAVVELPGYFLTILILDKTGRRPLICTFMIVGSVACLCTAVIPPESTTIINSVVFLGKFCISSSFAIIYNYSAELFPTVLRNTGLGFGSMCARFSAALTPLITLLDSFDKRFPTVLFALVALLSGFLTMFLPETMGEPMPQSLQDGETFGRGDTCFSTRSKRKSDPEEEAEIYKKPPKVELKPMNSS</sequence>
<evidence type="ECO:0000313" key="9">
    <source>
        <dbReference type="Proteomes" id="UP000479000"/>
    </source>
</evidence>
<dbReference type="InterPro" id="IPR036259">
    <property type="entry name" value="MFS_trans_sf"/>
</dbReference>
<feature type="transmembrane region" description="Helical" evidence="6">
    <location>
        <begin position="328"/>
        <end position="349"/>
    </location>
</feature>
<feature type="transmembrane region" description="Helical" evidence="6">
    <location>
        <begin position="416"/>
        <end position="438"/>
    </location>
</feature>
<dbReference type="OrthoDB" id="5141738at2759"/>
<dbReference type="PANTHER" id="PTHR24064">
    <property type="entry name" value="SOLUTE CARRIER FAMILY 22 MEMBER"/>
    <property type="match status" value="1"/>
</dbReference>
<dbReference type="GO" id="GO:0022857">
    <property type="term" value="F:transmembrane transporter activity"/>
    <property type="evidence" value="ECO:0007669"/>
    <property type="project" value="InterPro"/>
</dbReference>
<evidence type="ECO:0000256" key="4">
    <source>
        <dbReference type="ARBA" id="ARBA00023136"/>
    </source>
</evidence>
<dbReference type="EMBL" id="CADCXU010032731">
    <property type="protein sequence ID" value="CAB0018372.1"/>
    <property type="molecule type" value="Genomic_DNA"/>
</dbReference>
<evidence type="ECO:0000256" key="1">
    <source>
        <dbReference type="ARBA" id="ARBA00004141"/>
    </source>
</evidence>
<gene>
    <name evidence="8" type="ORF">NTEN_LOCUS22281</name>
</gene>
<dbReference type="Proteomes" id="UP000479000">
    <property type="component" value="Unassembled WGS sequence"/>
</dbReference>
<feature type="transmembrane region" description="Helical" evidence="6">
    <location>
        <begin position="356"/>
        <end position="376"/>
    </location>
</feature>
<dbReference type="Gene3D" id="1.20.1250.20">
    <property type="entry name" value="MFS general substrate transporter like domains"/>
    <property type="match status" value="2"/>
</dbReference>
<dbReference type="CDD" id="cd17317">
    <property type="entry name" value="MFS_SLC22"/>
    <property type="match status" value="1"/>
</dbReference>